<dbReference type="PROSITE" id="PS51450">
    <property type="entry name" value="LRR"/>
    <property type="match status" value="1"/>
</dbReference>
<dbReference type="Gene3D" id="3.80.10.10">
    <property type="entry name" value="Ribonuclease Inhibitor"/>
    <property type="match status" value="2"/>
</dbReference>
<reference evidence="9" key="1">
    <citation type="submission" date="2019-09" db="EMBL/GenBank/DDBJ databases">
        <title>Draft genome information of white flower Hibiscus syriacus.</title>
        <authorList>
            <person name="Kim Y.-M."/>
        </authorList>
    </citation>
    <scope>NUCLEOTIDE SEQUENCE [LARGE SCALE GENOMIC DNA]</scope>
    <source>
        <strain evidence="9">YM2019G1</strain>
    </source>
</reference>
<dbReference type="FunFam" id="3.80.10.10:FF:000400">
    <property type="entry name" value="Nuclear pore complex protein NUP107"/>
    <property type="match status" value="1"/>
</dbReference>
<evidence type="ECO:0000256" key="7">
    <source>
        <dbReference type="SAM" id="SignalP"/>
    </source>
</evidence>
<dbReference type="InterPro" id="IPR013210">
    <property type="entry name" value="LRR_N_plant-typ"/>
</dbReference>
<dbReference type="InterPro" id="IPR050994">
    <property type="entry name" value="At_inactive_RLKs"/>
</dbReference>
<dbReference type="PANTHER" id="PTHR48010:SF1">
    <property type="entry name" value="PROTEIN KINASE DOMAIN-CONTAINING PROTEIN"/>
    <property type="match status" value="1"/>
</dbReference>
<proteinExistence type="predicted"/>
<evidence type="ECO:0000259" key="8">
    <source>
        <dbReference type="Pfam" id="PF08263"/>
    </source>
</evidence>
<dbReference type="InterPro" id="IPR001611">
    <property type="entry name" value="Leu-rich_rpt"/>
</dbReference>
<organism evidence="9 10">
    <name type="scientific">Hibiscus syriacus</name>
    <name type="common">Rose of Sharon</name>
    <dbReference type="NCBI Taxonomy" id="106335"/>
    <lineage>
        <taxon>Eukaryota</taxon>
        <taxon>Viridiplantae</taxon>
        <taxon>Streptophyta</taxon>
        <taxon>Embryophyta</taxon>
        <taxon>Tracheophyta</taxon>
        <taxon>Spermatophyta</taxon>
        <taxon>Magnoliopsida</taxon>
        <taxon>eudicotyledons</taxon>
        <taxon>Gunneridae</taxon>
        <taxon>Pentapetalae</taxon>
        <taxon>rosids</taxon>
        <taxon>malvids</taxon>
        <taxon>Malvales</taxon>
        <taxon>Malvaceae</taxon>
        <taxon>Malvoideae</taxon>
        <taxon>Hibiscus</taxon>
    </lineage>
</organism>
<protein>
    <submittedName>
        <fullName evidence="9">Beta-1,3-galactosyltransferase 11-like</fullName>
    </submittedName>
</protein>
<dbReference type="Proteomes" id="UP000436088">
    <property type="component" value="Unassembled WGS sequence"/>
</dbReference>
<evidence type="ECO:0000256" key="3">
    <source>
        <dbReference type="ARBA" id="ARBA00022729"/>
    </source>
</evidence>
<dbReference type="EMBL" id="VEPZ02000855">
    <property type="protein sequence ID" value="KAE8716228.1"/>
    <property type="molecule type" value="Genomic_DNA"/>
</dbReference>
<sequence>MRKKMNPLLIFILGEVFSSILADPVEDKQALLDFIEHIHHHSSSLKWSKEASVCSTWIGVSCNSDNSRVIGLHLPRMEFQGPIPPNTLSRLSALEFLSLRSNAISGSFPLDFVELKNLTTLYLQFNEFSGPLPDFSVWGNLTIVDLSSNAFNGSVPPFVSKSDHFMALNLSHNLLSGDIPDISITSLQQLDLSNNNLTGIIPKSLQGFPNWVFSGNSNLSSSAIVLPPLPGQAPTSQPSKKANRLGEPALLGIIIGACVLLCVLIALLIMCRHSKRRNWPQELPENTVKKDVSLKKTTSESRGKNNRLVFFEGCNMAFDLEDLLSASAEVLGKGTFGVT</sequence>
<evidence type="ECO:0000313" key="10">
    <source>
        <dbReference type="Proteomes" id="UP000436088"/>
    </source>
</evidence>
<evidence type="ECO:0000256" key="2">
    <source>
        <dbReference type="ARBA" id="ARBA00022614"/>
    </source>
</evidence>
<comment type="subcellular location">
    <subcellularLocation>
        <location evidence="1">Membrane</location>
    </subcellularLocation>
</comment>
<evidence type="ECO:0000256" key="4">
    <source>
        <dbReference type="ARBA" id="ARBA00022737"/>
    </source>
</evidence>
<evidence type="ECO:0000313" key="9">
    <source>
        <dbReference type="EMBL" id="KAE8716228.1"/>
    </source>
</evidence>
<feature type="domain" description="Leucine-rich repeat-containing N-terminal plant-type" evidence="8">
    <location>
        <begin position="26"/>
        <end position="63"/>
    </location>
</feature>
<comment type="caution">
    <text evidence="9">The sequence shown here is derived from an EMBL/GenBank/DDBJ whole genome shotgun (WGS) entry which is preliminary data.</text>
</comment>
<name>A0A6A3BLD8_HIBSY</name>
<dbReference type="PANTHER" id="PTHR48010">
    <property type="entry name" value="OS05G0588300 PROTEIN"/>
    <property type="match status" value="1"/>
</dbReference>
<dbReference type="Pfam" id="PF13855">
    <property type="entry name" value="LRR_8"/>
    <property type="match status" value="1"/>
</dbReference>
<feature type="chain" id="PRO_5025551160" evidence="7">
    <location>
        <begin position="23"/>
        <end position="339"/>
    </location>
</feature>
<evidence type="ECO:0000256" key="1">
    <source>
        <dbReference type="ARBA" id="ARBA00004370"/>
    </source>
</evidence>
<feature type="transmembrane region" description="Helical" evidence="6">
    <location>
        <begin position="249"/>
        <end position="271"/>
    </location>
</feature>
<keyword evidence="10" id="KW-1185">Reference proteome</keyword>
<gene>
    <name evidence="9" type="ORF">F3Y22_tig00110156pilonHSYRG00608</name>
</gene>
<dbReference type="SUPFAM" id="SSF52058">
    <property type="entry name" value="L domain-like"/>
    <property type="match status" value="1"/>
</dbReference>
<dbReference type="GO" id="GO:0016020">
    <property type="term" value="C:membrane"/>
    <property type="evidence" value="ECO:0007669"/>
    <property type="project" value="UniProtKB-SubCell"/>
</dbReference>
<dbReference type="Pfam" id="PF00560">
    <property type="entry name" value="LRR_1"/>
    <property type="match status" value="2"/>
</dbReference>
<keyword evidence="6" id="KW-1133">Transmembrane helix</keyword>
<dbReference type="Pfam" id="PF08263">
    <property type="entry name" value="LRRNT_2"/>
    <property type="match status" value="1"/>
</dbReference>
<keyword evidence="3 7" id="KW-0732">Signal</keyword>
<keyword evidence="5 6" id="KW-0472">Membrane</keyword>
<dbReference type="AlphaFoldDB" id="A0A6A3BLD8"/>
<keyword evidence="2" id="KW-0433">Leucine-rich repeat</keyword>
<keyword evidence="4" id="KW-0677">Repeat</keyword>
<feature type="signal peptide" evidence="7">
    <location>
        <begin position="1"/>
        <end position="22"/>
    </location>
</feature>
<dbReference type="InterPro" id="IPR032675">
    <property type="entry name" value="LRR_dom_sf"/>
</dbReference>
<dbReference type="GO" id="GO:0016757">
    <property type="term" value="F:glycosyltransferase activity"/>
    <property type="evidence" value="ECO:0007669"/>
    <property type="project" value="UniProtKB-KW"/>
</dbReference>
<evidence type="ECO:0000256" key="5">
    <source>
        <dbReference type="ARBA" id="ARBA00023136"/>
    </source>
</evidence>
<keyword evidence="6" id="KW-0812">Transmembrane</keyword>
<accession>A0A6A3BLD8</accession>
<evidence type="ECO:0000256" key="6">
    <source>
        <dbReference type="SAM" id="Phobius"/>
    </source>
</evidence>